<proteinExistence type="predicted"/>
<keyword evidence="1" id="KW-0812">Transmembrane</keyword>
<name>A0A8D8UPC6_9HEMI</name>
<protein>
    <submittedName>
        <fullName evidence="2">Uncharacterized protein</fullName>
    </submittedName>
</protein>
<evidence type="ECO:0000313" key="2">
    <source>
        <dbReference type="EMBL" id="CAG6710856.1"/>
    </source>
</evidence>
<dbReference type="AlphaFoldDB" id="A0A8D8UPC6"/>
<evidence type="ECO:0000256" key="1">
    <source>
        <dbReference type="SAM" id="Phobius"/>
    </source>
</evidence>
<reference evidence="2" key="1">
    <citation type="submission" date="2021-05" db="EMBL/GenBank/DDBJ databases">
        <authorList>
            <person name="Alioto T."/>
            <person name="Alioto T."/>
            <person name="Gomez Garrido J."/>
        </authorList>
    </citation>
    <scope>NUCLEOTIDE SEQUENCE</scope>
</reference>
<feature type="transmembrane region" description="Helical" evidence="1">
    <location>
        <begin position="124"/>
        <end position="141"/>
    </location>
</feature>
<feature type="transmembrane region" description="Helical" evidence="1">
    <location>
        <begin position="193"/>
        <end position="218"/>
    </location>
</feature>
<dbReference type="EMBL" id="HBUF01347550">
    <property type="protein sequence ID" value="CAG6710856.1"/>
    <property type="molecule type" value="Transcribed_RNA"/>
</dbReference>
<dbReference type="EMBL" id="HBUF01347554">
    <property type="protein sequence ID" value="CAG6710874.1"/>
    <property type="molecule type" value="Transcribed_RNA"/>
</dbReference>
<feature type="transmembrane region" description="Helical" evidence="1">
    <location>
        <begin position="32"/>
        <end position="53"/>
    </location>
</feature>
<accession>A0A8D8UPC6</accession>
<keyword evidence="1" id="KW-0472">Membrane</keyword>
<dbReference type="EMBL" id="HBUF01347553">
    <property type="protein sequence ID" value="CAG6710868.1"/>
    <property type="molecule type" value="Transcribed_RNA"/>
</dbReference>
<organism evidence="2">
    <name type="scientific">Cacopsylla melanoneura</name>
    <dbReference type="NCBI Taxonomy" id="428564"/>
    <lineage>
        <taxon>Eukaryota</taxon>
        <taxon>Metazoa</taxon>
        <taxon>Ecdysozoa</taxon>
        <taxon>Arthropoda</taxon>
        <taxon>Hexapoda</taxon>
        <taxon>Insecta</taxon>
        <taxon>Pterygota</taxon>
        <taxon>Neoptera</taxon>
        <taxon>Paraneoptera</taxon>
        <taxon>Hemiptera</taxon>
        <taxon>Sternorrhyncha</taxon>
        <taxon>Psylloidea</taxon>
        <taxon>Psyllidae</taxon>
        <taxon>Psyllinae</taxon>
        <taxon>Cacopsylla</taxon>
    </lineage>
</organism>
<dbReference type="EMBL" id="HBUF01347555">
    <property type="protein sequence ID" value="CAG6710880.1"/>
    <property type="molecule type" value="Transcribed_RNA"/>
</dbReference>
<keyword evidence="1" id="KW-1133">Transmembrane helix</keyword>
<dbReference type="EMBL" id="HBUF01347552">
    <property type="protein sequence ID" value="CAG6710863.1"/>
    <property type="molecule type" value="Transcribed_RNA"/>
</dbReference>
<sequence length="219" mass="23860">MVQFIFTSPVLSRSSAACAGMETVAICVPDLPNLRFFTSVSWIFVVCLMKYSISLPFMEASMSKITICEFALPDILVSIPLTLDSNSFCKVFASPFPVTITTFLSSVVFTDVTLTPMSCGSNTALIFLIVSAYVATFVPMIRASSLSRGILASVSPLGTKNSMSPSVSLKHTSKDFLICFLHFPCDTAIETEFHFSVSFCILHLLSISLIFTVSPTLLR</sequence>
<feature type="transmembrane region" description="Helical" evidence="1">
    <location>
        <begin position="95"/>
        <end position="112"/>
    </location>
</feature>